<dbReference type="Pfam" id="PF13715">
    <property type="entry name" value="CarbopepD_reg_2"/>
    <property type="match status" value="1"/>
</dbReference>
<protein>
    <submittedName>
        <fullName evidence="13">TonB-dependent receptor SusC</fullName>
    </submittedName>
</protein>
<evidence type="ECO:0000256" key="3">
    <source>
        <dbReference type="ARBA" id="ARBA00022452"/>
    </source>
</evidence>
<dbReference type="Gene3D" id="2.60.40.1120">
    <property type="entry name" value="Carboxypeptidase-like, regulatory domain"/>
    <property type="match status" value="1"/>
</dbReference>
<evidence type="ECO:0000256" key="5">
    <source>
        <dbReference type="ARBA" id="ARBA00023077"/>
    </source>
</evidence>
<evidence type="ECO:0000313" key="13">
    <source>
        <dbReference type="EMBL" id="KAA6300681.1"/>
    </source>
</evidence>
<keyword evidence="10" id="KW-0732">Signal</keyword>
<keyword evidence="5 9" id="KW-0798">TonB box</keyword>
<evidence type="ECO:0000256" key="1">
    <source>
        <dbReference type="ARBA" id="ARBA00004571"/>
    </source>
</evidence>
<evidence type="ECO:0000256" key="9">
    <source>
        <dbReference type="RuleBase" id="RU003357"/>
    </source>
</evidence>
<name>A0A5M8NUD0_9BACT</name>
<dbReference type="Pfam" id="PF00593">
    <property type="entry name" value="TonB_dep_Rec_b-barrel"/>
    <property type="match status" value="1"/>
</dbReference>
<evidence type="ECO:0000259" key="11">
    <source>
        <dbReference type="Pfam" id="PF00593"/>
    </source>
</evidence>
<feature type="signal peptide" evidence="10">
    <location>
        <begin position="1"/>
        <end position="22"/>
    </location>
</feature>
<keyword evidence="7 8" id="KW-0998">Cell outer membrane</keyword>
<dbReference type="EMBL" id="SNRX01000055">
    <property type="protein sequence ID" value="KAA6300681.1"/>
    <property type="molecule type" value="Genomic_DNA"/>
</dbReference>
<dbReference type="PROSITE" id="PS52016">
    <property type="entry name" value="TONB_DEPENDENT_REC_3"/>
    <property type="match status" value="1"/>
</dbReference>
<sequence length="1065" mass="117219">MNKLRHFLFLFCVLPLMGYAQSFQLSGTVSDASDGTPLSGVTVFTQQKIGTVTDMDGRYTLQVSKGDQVSFSFLGMVTKTVKIDNQRVLNIKLENDDQLLSEVVVVGYGTMKKSDLTGSVSSLSSDRLKESIVTNVDQLLQGRVAGVQLQANSGAPGAANSIRIRGASSINNSNEPLYIIDGIPVSGLGASTAGFEWSGGSNGQNKVNPLSSIAPSDIVSMDVLKDASATAIYGAAGANGVVMVTTKRGSKGKNNITYDGYAALQIRAGKLDMMNLREFGTYQQQLYNEGFLPNVDQAYLDPSLLGKGTDWQDAVTKDAWMQNHNLSLTGGTDKTQYAFSIGYTGQDGMLLNSGFERYTGRMNIDNEFNKYVKAGASLSYSRTDESIINNDGINGVVMQAALMSPAVPVYDFDGNYAGPETVNGSSLYNPVALTKDQINTLYRGRVMGNVYAQVTFIPQLNFRTEVGLDASDNVGKGFRPSYEYGQLKNTNTMIMQREEHSLYWIWKNYVTYTQGFGKHKINFMAGTETSKSAWEGTSLVKDQLSSNDIHVIGADGVYKSNDAWKDASTTVSVFGRANYNYDDRYLLTATLRGDASSKFGANYRWGYFPSFAAAWRINSEEFMENTRDWLSNLKLRLGYGQVGNSNIDNYLFGSTMRAFPGWTGTAYRMAHNANPDLKWEASEQYNGGLDLGLFNGRVDLTVDVYYKTTKDLLLQPSISPVLGGSDWADIQTPYMNMGKVDNKGIDIALNTHNIAGKDFNWHSNLVFSLNRNKVKGLDDLGTPYYAALDWYAAFQTVSMIKVGQPIGVFYGYKTDGIYKDAEDLRNSPLPASGGKPIDIHRTTGAWVGDIKFKDLSGPNGAPDGVIDEYDQTIIGDPNPDFTFGFTNTFSYKNWELGVGLTGSYGADILNYVRVKTEGLMSQWDNQAVATMNRVQLGYNDGNNTNVSNPDNVHITNSGYNPAMPRWSGNDMNGNNRMSDRWMEDGSYLRIQNLSLAYHLPQNWLKKINVASCKVYVNAQNVYTFTNYSGLDPEIGSYNQQAGLSNVDMGRYPSPRVFTFGTNITF</sequence>
<dbReference type="AlphaFoldDB" id="A0A5M8NUD0"/>
<gene>
    <name evidence="13" type="ORF">EZS26_003169</name>
</gene>
<dbReference type="InterPro" id="IPR023996">
    <property type="entry name" value="TonB-dep_OMP_SusC/RagA"/>
</dbReference>
<dbReference type="InterPro" id="IPR036942">
    <property type="entry name" value="Beta-barrel_TonB_sf"/>
</dbReference>
<comment type="similarity">
    <text evidence="8 9">Belongs to the TonB-dependent receptor family.</text>
</comment>
<evidence type="ECO:0000256" key="4">
    <source>
        <dbReference type="ARBA" id="ARBA00022692"/>
    </source>
</evidence>
<evidence type="ECO:0000256" key="8">
    <source>
        <dbReference type="PROSITE-ProRule" id="PRU01360"/>
    </source>
</evidence>
<feature type="domain" description="TonB-dependent receptor-like beta-barrel" evidence="11">
    <location>
        <begin position="444"/>
        <end position="1021"/>
    </location>
</feature>
<evidence type="ECO:0000259" key="12">
    <source>
        <dbReference type="Pfam" id="PF07715"/>
    </source>
</evidence>
<keyword evidence="6 8" id="KW-0472">Membrane</keyword>
<dbReference type="InterPro" id="IPR012910">
    <property type="entry name" value="Plug_dom"/>
</dbReference>
<comment type="caution">
    <text evidence="13">The sequence shown here is derived from an EMBL/GenBank/DDBJ whole genome shotgun (WGS) entry which is preliminary data.</text>
</comment>
<evidence type="ECO:0000313" key="14">
    <source>
        <dbReference type="Proteomes" id="UP000324575"/>
    </source>
</evidence>
<evidence type="ECO:0000256" key="10">
    <source>
        <dbReference type="SAM" id="SignalP"/>
    </source>
</evidence>
<keyword evidence="2 8" id="KW-0813">Transport</keyword>
<dbReference type="InterPro" id="IPR039426">
    <property type="entry name" value="TonB-dep_rcpt-like"/>
</dbReference>
<dbReference type="GO" id="GO:0009279">
    <property type="term" value="C:cell outer membrane"/>
    <property type="evidence" value="ECO:0007669"/>
    <property type="project" value="UniProtKB-SubCell"/>
</dbReference>
<reference evidence="13 14" key="1">
    <citation type="submission" date="2019-03" db="EMBL/GenBank/DDBJ databases">
        <title>Single cell metagenomics reveals metabolic interactions within the superorganism composed of flagellate Streblomastix strix and complex community of Bacteroidetes bacteria on its surface.</title>
        <authorList>
            <person name="Treitli S.C."/>
            <person name="Kolisko M."/>
            <person name="Husnik F."/>
            <person name="Keeling P."/>
            <person name="Hampl V."/>
        </authorList>
    </citation>
    <scope>NUCLEOTIDE SEQUENCE [LARGE SCALE GENOMIC DNA]</scope>
    <source>
        <strain evidence="13">St1</strain>
    </source>
</reference>
<evidence type="ECO:0000256" key="2">
    <source>
        <dbReference type="ARBA" id="ARBA00022448"/>
    </source>
</evidence>
<dbReference type="InterPro" id="IPR023997">
    <property type="entry name" value="TonB-dep_OMP_SusC/RagA_CS"/>
</dbReference>
<proteinExistence type="inferred from homology"/>
<dbReference type="InterPro" id="IPR000531">
    <property type="entry name" value="Beta-barrel_TonB"/>
</dbReference>
<feature type="chain" id="PRO_5024341841" evidence="10">
    <location>
        <begin position="23"/>
        <end position="1065"/>
    </location>
</feature>
<dbReference type="InterPro" id="IPR008969">
    <property type="entry name" value="CarboxyPept-like_regulatory"/>
</dbReference>
<evidence type="ECO:0000256" key="6">
    <source>
        <dbReference type="ARBA" id="ARBA00023136"/>
    </source>
</evidence>
<accession>A0A5M8NUD0</accession>
<dbReference type="NCBIfam" id="TIGR04056">
    <property type="entry name" value="OMP_RagA_SusC"/>
    <property type="match status" value="1"/>
</dbReference>
<comment type="subcellular location">
    <subcellularLocation>
        <location evidence="1 8">Cell outer membrane</location>
        <topology evidence="1 8">Multi-pass membrane protein</topology>
    </subcellularLocation>
</comment>
<organism evidence="13 14">
    <name type="scientific">Candidatus Ordinivivax streblomastigis</name>
    <dbReference type="NCBI Taxonomy" id="2540710"/>
    <lineage>
        <taxon>Bacteria</taxon>
        <taxon>Pseudomonadati</taxon>
        <taxon>Bacteroidota</taxon>
        <taxon>Bacteroidia</taxon>
        <taxon>Bacteroidales</taxon>
        <taxon>Candidatus Ordinivivax</taxon>
    </lineage>
</organism>
<dbReference type="Gene3D" id="2.170.130.10">
    <property type="entry name" value="TonB-dependent receptor, plug domain"/>
    <property type="match status" value="1"/>
</dbReference>
<dbReference type="Gene3D" id="2.40.170.20">
    <property type="entry name" value="TonB-dependent receptor, beta-barrel domain"/>
    <property type="match status" value="1"/>
</dbReference>
<keyword evidence="13" id="KW-0675">Receptor</keyword>
<dbReference type="Pfam" id="PF07715">
    <property type="entry name" value="Plug"/>
    <property type="match status" value="1"/>
</dbReference>
<evidence type="ECO:0000256" key="7">
    <source>
        <dbReference type="ARBA" id="ARBA00023237"/>
    </source>
</evidence>
<dbReference type="InterPro" id="IPR037066">
    <property type="entry name" value="Plug_dom_sf"/>
</dbReference>
<keyword evidence="4 8" id="KW-0812">Transmembrane</keyword>
<dbReference type="NCBIfam" id="TIGR04057">
    <property type="entry name" value="SusC_RagA_signa"/>
    <property type="match status" value="1"/>
</dbReference>
<dbReference type="FunFam" id="2.170.130.10:FF:000008">
    <property type="entry name" value="SusC/RagA family TonB-linked outer membrane protein"/>
    <property type="match status" value="1"/>
</dbReference>
<dbReference type="SUPFAM" id="SSF56935">
    <property type="entry name" value="Porins"/>
    <property type="match status" value="1"/>
</dbReference>
<dbReference type="SUPFAM" id="SSF49464">
    <property type="entry name" value="Carboxypeptidase regulatory domain-like"/>
    <property type="match status" value="1"/>
</dbReference>
<keyword evidence="3 8" id="KW-1134">Transmembrane beta strand</keyword>
<dbReference type="Proteomes" id="UP000324575">
    <property type="component" value="Unassembled WGS sequence"/>
</dbReference>
<feature type="domain" description="TonB-dependent receptor plug" evidence="12">
    <location>
        <begin position="113"/>
        <end position="241"/>
    </location>
</feature>